<evidence type="ECO:0000313" key="2">
    <source>
        <dbReference type="EMBL" id="TCL73167.1"/>
    </source>
</evidence>
<dbReference type="Proteomes" id="UP000295008">
    <property type="component" value="Unassembled WGS sequence"/>
</dbReference>
<dbReference type="GO" id="GO:0030170">
    <property type="term" value="F:pyridoxal phosphate binding"/>
    <property type="evidence" value="ECO:0007669"/>
    <property type="project" value="InterPro"/>
</dbReference>
<dbReference type="PANTHER" id="PTHR36930:SF1">
    <property type="entry name" value="MOSC DOMAIN-CONTAINING PROTEIN"/>
    <property type="match status" value="1"/>
</dbReference>
<dbReference type="InterPro" id="IPR052716">
    <property type="entry name" value="MOSC_domain"/>
</dbReference>
<dbReference type="InterPro" id="IPR005302">
    <property type="entry name" value="MoCF_Sase_C"/>
</dbReference>
<reference evidence="2 3" key="1">
    <citation type="submission" date="2019-03" db="EMBL/GenBank/DDBJ databases">
        <title>Genomic Encyclopedia of Type Strains, Phase IV (KMG-IV): sequencing the most valuable type-strain genomes for metagenomic binning, comparative biology and taxonomic classification.</title>
        <authorList>
            <person name="Goeker M."/>
        </authorList>
    </citation>
    <scope>NUCLEOTIDE SEQUENCE [LARGE SCALE GENOMIC DNA]</scope>
    <source>
        <strain evidence="2 3">LX-B</strain>
    </source>
</reference>
<accession>A0A4V2QFT3</accession>
<protein>
    <submittedName>
        <fullName evidence="2">MOSC domain-containing protein YiiM</fullName>
    </submittedName>
</protein>
<dbReference type="OrthoDB" id="9789048at2"/>
<dbReference type="PROSITE" id="PS51340">
    <property type="entry name" value="MOSC"/>
    <property type="match status" value="1"/>
</dbReference>
<evidence type="ECO:0000313" key="3">
    <source>
        <dbReference type="Proteomes" id="UP000295008"/>
    </source>
</evidence>
<evidence type="ECO:0000259" key="1">
    <source>
        <dbReference type="PROSITE" id="PS51340"/>
    </source>
</evidence>
<dbReference type="Gene3D" id="2.40.33.20">
    <property type="entry name" value="PK beta-barrel domain-like"/>
    <property type="match status" value="1"/>
</dbReference>
<comment type="caution">
    <text evidence="2">The sequence shown here is derived from an EMBL/GenBank/DDBJ whole genome shotgun (WGS) entry which is preliminary data.</text>
</comment>
<dbReference type="PANTHER" id="PTHR36930">
    <property type="entry name" value="METAL-SULFUR CLUSTER BIOSYNTHESIS PROTEINS YUAD-RELATED"/>
    <property type="match status" value="1"/>
</dbReference>
<sequence>MSETGTENTTPRVIAVNLSAAKGVPKRPIASGEFIADYGLKGDAHAGKWHRQVSLLGQESIDWMSALGVQGLTPGRFAENITTENIELYRLHIGDRLSIGEVLLEITQIGKECHQGCAIFQQVGSCVMPTEGVFARVLHGGVIGPGEAIRIESNNASPGGSVTDHS</sequence>
<gene>
    <name evidence="2" type="ORF">EDC14_100529</name>
</gene>
<dbReference type="GO" id="GO:0003824">
    <property type="term" value="F:catalytic activity"/>
    <property type="evidence" value="ECO:0007669"/>
    <property type="project" value="InterPro"/>
</dbReference>
<dbReference type="SUPFAM" id="SSF50800">
    <property type="entry name" value="PK beta-barrel domain-like"/>
    <property type="match status" value="1"/>
</dbReference>
<name>A0A4V2QFT3_HYDET</name>
<dbReference type="EMBL" id="SLUN01000005">
    <property type="protein sequence ID" value="TCL73167.1"/>
    <property type="molecule type" value="Genomic_DNA"/>
</dbReference>
<organism evidence="2 3">
    <name type="scientific">Hydrogenispora ethanolica</name>
    <dbReference type="NCBI Taxonomy" id="1082276"/>
    <lineage>
        <taxon>Bacteria</taxon>
        <taxon>Bacillati</taxon>
        <taxon>Bacillota</taxon>
        <taxon>Hydrogenispora</taxon>
    </lineage>
</organism>
<keyword evidence="3" id="KW-1185">Reference proteome</keyword>
<dbReference type="AlphaFoldDB" id="A0A4V2QFT3"/>
<dbReference type="InterPro" id="IPR011037">
    <property type="entry name" value="Pyrv_Knase-like_insert_dom_sf"/>
</dbReference>
<proteinExistence type="predicted"/>
<feature type="domain" description="MOSC" evidence="1">
    <location>
        <begin position="27"/>
        <end position="152"/>
    </location>
</feature>
<dbReference type="Pfam" id="PF03473">
    <property type="entry name" value="MOSC"/>
    <property type="match status" value="1"/>
</dbReference>
<dbReference type="RefSeq" id="WP_132013326.1">
    <property type="nucleotide sequence ID" value="NZ_SLUN01000005.1"/>
</dbReference>
<dbReference type="GO" id="GO:0030151">
    <property type="term" value="F:molybdenum ion binding"/>
    <property type="evidence" value="ECO:0007669"/>
    <property type="project" value="InterPro"/>
</dbReference>